<dbReference type="GO" id="GO:0003676">
    <property type="term" value="F:nucleic acid binding"/>
    <property type="evidence" value="ECO:0007669"/>
    <property type="project" value="InterPro"/>
</dbReference>
<accession>A0A183GB62</accession>
<proteinExistence type="predicted"/>
<gene>
    <name evidence="1" type="ORF">HPBE_LOCUS19311</name>
</gene>
<evidence type="ECO:0000313" key="2">
    <source>
        <dbReference type="Proteomes" id="UP000050761"/>
    </source>
</evidence>
<dbReference type="InterPro" id="IPR036397">
    <property type="entry name" value="RNaseH_sf"/>
</dbReference>
<reference evidence="1 2" key="1">
    <citation type="submission" date="2018-11" db="EMBL/GenBank/DDBJ databases">
        <authorList>
            <consortium name="Pathogen Informatics"/>
        </authorList>
    </citation>
    <scope>NUCLEOTIDE SEQUENCE [LARGE SCALE GENOMIC DNA]</scope>
</reference>
<organism evidence="2 3">
    <name type="scientific">Heligmosomoides polygyrus</name>
    <name type="common">Parasitic roundworm</name>
    <dbReference type="NCBI Taxonomy" id="6339"/>
    <lineage>
        <taxon>Eukaryota</taxon>
        <taxon>Metazoa</taxon>
        <taxon>Ecdysozoa</taxon>
        <taxon>Nematoda</taxon>
        <taxon>Chromadorea</taxon>
        <taxon>Rhabditida</taxon>
        <taxon>Rhabditina</taxon>
        <taxon>Rhabditomorpha</taxon>
        <taxon>Strongyloidea</taxon>
        <taxon>Heligmosomidae</taxon>
        <taxon>Heligmosomoides</taxon>
    </lineage>
</organism>
<reference evidence="3" key="2">
    <citation type="submission" date="2019-09" db="UniProtKB">
        <authorList>
            <consortium name="WormBaseParasite"/>
        </authorList>
    </citation>
    <scope>IDENTIFICATION</scope>
</reference>
<dbReference type="OrthoDB" id="9970333at2759"/>
<evidence type="ECO:0000313" key="1">
    <source>
        <dbReference type="EMBL" id="VDP14726.1"/>
    </source>
</evidence>
<dbReference type="Pfam" id="PF01359">
    <property type="entry name" value="Transposase_1"/>
    <property type="match status" value="1"/>
</dbReference>
<name>A0A183GB62_HELPZ</name>
<dbReference type="Proteomes" id="UP000050761">
    <property type="component" value="Unassembled WGS sequence"/>
</dbReference>
<dbReference type="InterPro" id="IPR001888">
    <property type="entry name" value="Transposase_1"/>
</dbReference>
<protein>
    <submittedName>
        <fullName evidence="3">Ras-GEF domain-containing protein</fullName>
    </submittedName>
</protein>
<dbReference type="AlphaFoldDB" id="A0A183GB62"/>
<evidence type="ECO:0000313" key="3">
    <source>
        <dbReference type="WBParaSite" id="HPBE_0001931201-mRNA-1"/>
    </source>
</evidence>
<dbReference type="WBParaSite" id="HPBE_0001931201-mRNA-1">
    <property type="protein sequence ID" value="HPBE_0001931201-mRNA-1"/>
    <property type="gene ID" value="HPBE_0001931201"/>
</dbReference>
<dbReference type="EMBL" id="UZAH01031274">
    <property type="protein sequence ID" value="VDP14726.1"/>
    <property type="molecule type" value="Genomic_DNA"/>
</dbReference>
<accession>A0A3P8F4Q6</accession>
<sequence length="216" mass="25293">MKEQASLGRRASIGIASSTTVTSRPRIPDEQVDHIRRVDSSYSSPAVLDLIFLYAKLQTSQILLSPQYTMLFGLQAKSRSCLYVSGQTKAVDVCTSLLNRRRIFAWIDFIVTMHEKYCVYDNLVRRKHWVDFDELLQPQPKRVNHDEKELKSFWWNINFPVFWKLVPTGSMGDLNMFCAQLEKITEFLRNRNPRRGKILPFVDNVRLYLRSNDPFE</sequence>
<keyword evidence="2" id="KW-1185">Reference proteome</keyword>
<dbReference type="Gene3D" id="3.30.420.10">
    <property type="entry name" value="Ribonuclease H-like superfamily/Ribonuclease H"/>
    <property type="match status" value="1"/>
</dbReference>